<organism evidence="1 2">
    <name type="scientific">Candidatus Harrisonbacteria bacterium CG10_big_fil_rev_8_21_14_0_10_49_15</name>
    <dbReference type="NCBI Taxonomy" id="1974587"/>
    <lineage>
        <taxon>Bacteria</taxon>
        <taxon>Candidatus Harrisoniibacteriota</taxon>
    </lineage>
</organism>
<dbReference type="EMBL" id="PFBD01000020">
    <property type="protein sequence ID" value="PIR86993.1"/>
    <property type="molecule type" value="Genomic_DNA"/>
</dbReference>
<gene>
    <name evidence="1" type="ORF">COU11_02060</name>
</gene>
<dbReference type="Gene3D" id="3.40.50.300">
    <property type="entry name" value="P-loop containing nucleotide triphosphate hydrolases"/>
    <property type="match status" value="1"/>
</dbReference>
<comment type="caution">
    <text evidence="1">The sequence shown here is derived from an EMBL/GenBank/DDBJ whole genome shotgun (WGS) entry which is preliminary data.</text>
</comment>
<evidence type="ECO:0008006" key="3">
    <source>
        <dbReference type="Google" id="ProtNLM"/>
    </source>
</evidence>
<sequence>MEIHEEILITGFSGTGKSTLIKRLAELGYAAQDLEDIEGLYTASRSDTGEIMQEWDNADLDMVKNMNWHCDPDKLRKILDAENRAPAFYCGGATNFSEIVGLFDLVIMLTADEDIIRERLRNREGNDFGKTQEVQDHIFTLREAVEEDIKQRGAVVIDSGGTLDELVGAVLAAAGIV</sequence>
<accession>A0A2H0UKR0</accession>
<name>A0A2H0UKR0_9BACT</name>
<evidence type="ECO:0000313" key="2">
    <source>
        <dbReference type="Proteomes" id="UP000229526"/>
    </source>
</evidence>
<proteinExistence type="predicted"/>
<dbReference type="Proteomes" id="UP000229526">
    <property type="component" value="Unassembled WGS sequence"/>
</dbReference>
<dbReference type="Pfam" id="PF13238">
    <property type="entry name" value="AAA_18"/>
    <property type="match status" value="1"/>
</dbReference>
<dbReference type="SUPFAM" id="SSF52540">
    <property type="entry name" value="P-loop containing nucleoside triphosphate hydrolases"/>
    <property type="match status" value="1"/>
</dbReference>
<protein>
    <recommendedName>
        <fullName evidence="3">AAA family ATPase</fullName>
    </recommendedName>
</protein>
<reference evidence="2" key="1">
    <citation type="submission" date="2017-09" db="EMBL/GenBank/DDBJ databases">
        <title>Depth-based differentiation of microbial function through sediment-hosted aquifers and enrichment of novel symbionts in the deep terrestrial subsurface.</title>
        <authorList>
            <person name="Probst A.J."/>
            <person name="Ladd B."/>
            <person name="Jarett J.K."/>
            <person name="Geller-Mcgrath D.E."/>
            <person name="Sieber C.M.K."/>
            <person name="Emerson J.B."/>
            <person name="Anantharaman K."/>
            <person name="Thomas B.C."/>
            <person name="Malmstrom R."/>
            <person name="Stieglmeier M."/>
            <person name="Klingl A."/>
            <person name="Woyke T."/>
            <person name="Ryan C.M."/>
            <person name="Banfield J.F."/>
        </authorList>
    </citation>
    <scope>NUCLEOTIDE SEQUENCE [LARGE SCALE GENOMIC DNA]</scope>
</reference>
<dbReference type="InterPro" id="IPR027417">
    <property type="entry name" value="P-loop_NTPase"/>
</dbReference>
<evidence type="ECO:0000313" key="1">
    <source>
        <dbReference type="EMBL" id="PIR86993.1"/>
    </source>
</evidence>
<dbReference type="AlphaFoldDB" id="A0A2H0UKR0"/>